<sequence length="142" mass="15298">MGLLELVAVHPESGRFVARPVTNDWFLRSGCDRSASEQVVEGDGLDHGASDGTTCRTSSCRESGQKLLERRRVSTGRNCEGSASVRAGLFLVKHHDLGEGMVGPKNWILGKDEARRGGVVVRHGREGGSVLPFDHESVCENG</sequence>
<accession>A0A6J6ELN6</accession>
<proteinExistence type="predicted"/>
<protein>
    <submittedName>
        <fullName evidence="2">Unannotated protein</fullName>
    </submittedName>
</protein>
<dbReference type="AlphaFoldDB" id="A0A6J6ELN6"/>
<reference evidence="2" key="1">
    <citation type="submission" date="2020-05" db="EMBL/GenBank/DDBJ databases">
        <authorList>
            <person name="Chiriac C."/>
            <person name="Salcher M."/>
            <person name="Ghai R."/>
            <person name="Kavagutti S V."/>
        </authorList>
    </citation>
    <scope>NUCLEOTIDE SEQUENCE</scope>
</reference>
<name>A0A6J6ELN6_9ZZZZ</name>
<gene>
    <name evidence="2" type="ORF">UFOPK1603_01336</name>
</gene>
<feature type="region of interest" description="Disordered" evidence="1">
    <location>
        <begin position="40"/>
        <end position="59"/>
    </location>
</feature>
<evidence type="ECO:0000313" key="2">
    <source>
        <dbReference type="EMBL" id="CAB4573848.1"/>
    </source>
</evidence>
<organism evidence="2">
    <name type="scientific">freshwater metagenome</name>
    <dbReference type="NCBI Taxonomy" id="449393"/>
    <lineage>
        <taxon>unclassified sequences</taxon>
        <taxon>metagenomes</taxon>
        <taxon>ecological metagenomes</taxon>
    </lineage>
</organism>
<dbReference type="EMBL" id="CAEZTG010000137">
    <property type="protein sequence ID" value="CAB4573848.1"/>
    <property type="molecule type" value="Genomic_DNA"/>
</dbReference>
<evidence type="ECO:0000256" key="1">
    <source>
        <dbReference type="SAM" id="MobiDB-lite"/>
    </source>
</evidence>